<dbReference type="InterPro" id="IPR027417">
    <property type="entry name" value="P-loop_NTPase"/>
</dbReference>
<reference evidence="2" key="1">
    <citation type="submission" date="2021-03" db="EMBL/GenBank/DDBJ databases">
        <authorList>
            <person name="Kanchanasin P."/>
            <person name="Saeng-In P."/>
            <person name="Phongsopitanun W."/>
            <person name="Yuki M."/>
            <person name="Kudo T."/>
            <person name="Ohkuma M."/>
            <person name="Tanasupawat S."/>
        </authorList>
    </citation>
    <scope>NUCLEOTIDE SEQUENCE</scope>
    <source>
        <strain evidence="2">GKU 128</strain>
    </source>
</reference>
<dbReference type="Gene3D" id="3.40.50.300">
    <property type="entry name" value="P-loop containing nucleotide triphosphate hydrolases"/>
    <property type="match status" value="1"/>
</dbReference>
<dbReference type="InterPro" id="IPR003593">
    <property type="entry name" value="AAA+_ATPase"/>
</dbReference>
<evidence type="ECO:0000259" key="1">
    <source>
        <dbReference type="SMART" id="SM00382"/>
    </source>
</evidence>
<dbReference type="Proteomes" id="UP000669179">
    <property type="component" value="Unassembled WGS sequence"/>
</dbReference>
<proteinExistence type="predicted"/>
<protein>
    <recommendedName>
        <fullName evidence="1">AAA+ ATPase domain-containing protein</fullName>
    </recommendedName>
</protein>
<comment type="caution">
    <text evidence="2">The sequence shown here is derived from an EMBL/GenBank/DDBJ whole genome shotgun (WGS) entry which is preliminary data.</text>
</comment>
<organism evidence="2 3">
    <name type="scientific">Actinomadura barringtoniae</name>
    <dbReference type="NCBI Taxonomy" id="1427535"/>
    <lineage>
        <taxon>Bacteria</taxon>
        <taxon>Bacillati</taxon>
        <taxon>Actinomycetota</taxon>
        <taxon>Actinomycetes</taxon>
        <taxon>Streptosporangiales</taxon>
        <taxon>Thermomonosporaceae</taxon>
        <taxon>Actinomadura</taxon>
    </lineage>
</organism>
<dbReference type="AlphaFoldDB" id="A0A939PBJ6"/>
<dbReference type="RefSeq" id="WP_208254634.1">
    <property type="nucleotide sequence ID" value="NZ_JAGEOJ010000003.1"/>
</dbReference>
<dbReference type="SUPFAM" id="SSF52540">
    <property type="entry name" value="P-loop containing nucleoside triphosphate hydrolases"/>
    <property type="match status" value="1"/>
</dbReference>
<feature type="domain" description="AAA+ ATPase" evidence="1">
    <location>
        <begin position="31"/>
        <end position="147"/>
    </location>
</feature>
<dbReference type="EMBL" id="JAGEOJ010000003">
    <property type="protein sequence ID" value="MBO2447033.1"/>
    <property type="molecule type" value="Genomic_DNA"/>
</dbReference>
<name>A0A939PBJ6_9ACTN</name>
<keyword evidence="3" id="KW-1185">Reference proteome</keyword>
<dbReference type="SMART" id="SM00382">
    <property type="entry name" value="AAA"/>
    <property type="match status" value="1"/>
</dbReference>
<evidence type="ECO:0000313" key="2">
    <source>
        <dbReference type="EMBL" id="MBO2447033.1"/>
    </source>
</evidence>
<accession>A0A939PBJ6</accession>
<evidence type="ECO:0000313" key="3">
    <source>
        <dbReference type="Proteomes" id="UP000669179"/>
    </source>
</evidence>
<sequence length="157" mass="16839">MRHPLERRPNSPPFLAGRGRELGLLIQTLADTPLTVISGPPRVGKSALALRAAHLAAGLFPDGLLYLDLRGSPLHNVRTPRDTGGQATALLRNAAGRRVLVVLDNVDSAAQLQPWTPVTPGGAVIITSRHALTGPERARQLRLSALSFEDVQPEHTH</sequence>
<gene>
    <name evidence="2" type="ORF">J4573_08025</name>
</gene>